<protein>
    <submittedName>
        <fullName evidence="1">Uncharacterized protein</fullName>
    </submittedName>
</protein>
<sequence>MKGKRIALSVSESDDLARLGLYNVHLELAVAELTRAILIAGGTVVYGGRINWGFTNIVLDEAERYRSDAERYGAAAGAFEHYVPYTEHAGIADTDLLEYVGGLSVKARVRFIDATGVAREVADISAASFARGEVDSGQALTAMRKVTSDVSDARVVLGGKVVGFAGAFPGIAEEAALTATLGKPLFIAGGFGGAATLVGRIAHPDLYEWLPAELPAGVTTEVEASVSDLLPSEFADDGLTSDDRALLAQTNRPADVATLSILGLSKLSS</sequence>
<evidence type="ECO:0000313" key="2">
    <source>
        <dbReference type="Proteomes" id="UP000309984"/>
    </source>
</evidence>
<dbReference type="AlphaFoldDB" id="A0AA94RF72"/>
<dbReference type="EMBL" id="POTM01000010">
    <property type="protein sequence ID" value="TLH74423.1"/>
    <property type="molecule type" value="Genomic_DNA"/>
</dbReference>
<organism evidence="1 2">
    <name type="scientific">Mycolicibacterium phocaicum</name>
    <dbReference type="NCBI Taxonomy" id="319706"/>
    <lineage>
        <taxon>Bacteria</taxon>
        <taxon>Bacillati</taxon>
        <taxon>Actinomycetota</taxon>
        <taxon>Actinomycetes</taxon>
        <taxon>Mycobacteriales</taxon>
        <taxon>Mycobacteriaceae</taxon>
        <taxon>Mycolicibacterium</taxon>
    </lineage>
</organism>
<comment type="caution">
    <text evidence="1">The sequence shown here is derived from an EMBL/GenBank/DDBJ whole genome shotgun (WGS) entry which is preliminary data.</text>
</comment>
<accession>A0AA94RF72</accession>
<proteinExistence type="predicted"/>
<evidence type="ECO:0000313" key="1">
    <source>
        <dbReference type="EMBL" id="TLH74423.1"/>
    </source>
</evidence>
<gene>
    <name evidence="1" type="ORF">C1S79_02915</name>
</gene>
<name>A0AA94RF72_9MYCO</name>
<keyword evidence="2" id="KW-1185">Reference proteome</keyword>
<dbReference type="Proteomes" id="UP000309984">
    <property type="component" value="Unassembled WGS sequence"/>
</dbReference>
<dbReference type="InterPro" id="IPR041160">
    <property type="entry name" value="LD_cluster2"/>
</dbReference>
<dbReference type="Pfam" id="PF18163">
    <property type="entry name" value="LD_cluster2"/>
    <property type="match status" value="1"/>
</dbReference>
<reference evidence="1 2" key="1">
    <citation type="submission" date="2018-01" db="EMBL/GenBank/DDBJ databases">
        <title>Comparative genomics of Mycobacterium mucogenicum and Mycobacterium neoaurum clade members emphasizing tRNA and non-coding RNA.</title>
        <authorList>
            <person name="Behra P.R.K."/>
            <person name="Pettersson B.M.F."/>
            <person name="Das S."/>
            <person name="Dasgupta S."/>
            <person name="Kirsebom L.A."/>
        </authorList>
    </citation>
    <scope>NUCLEOTIDE SEQUENCE [LARGE SCALE GENOMIC DNA]</scope>
    <source>
        <strain evidence="1 2">DSM 45104</strain>
    </source>
</reference>